<protein>
    <recommendedName>
        <fullName evidence="3">DUF4352 domain-containing protein</fullName>
    </recommendedName>
</protein>
<gene>
    <name evidence="1" type="ORF">UX86_C0009G0007</name>
</gene>
<dbReference type="STRING" id="1618364.UX86_C0009G0007"/>
<name>A0A0G1S4Q1_9BACT</name>
<dbReference type="Proteomes" id="UP000034502">
    <property type="component" value="Unassembled WGS sequence"/>
</dbReference>
<evidence type="ECO:0008006" key="3">
    <source>
        <dbReference type="Google" id="ProtNLM"/>
    </source>
</evidence>
<evidence type="ECO:0000313" key="1">
    <source>
        <dbReference type="EMBL" id="KKU64377.1"/>
    </source>
</evidence>
<reference evidence="1 2" key="1">
    <citation type="journal article" date="2015" name="Nature">
        <title>rRNA introns, odd ribosomes, and small enigmatic genomes across a large radiation of phyla.</title>
        <authorList>
            <person name="Brown C.T."/>
            <person name="Hug L.A."/>
            <person name="Thomas B.C."/>
            <person name="Sharon I."/>
            <person name="Castelle C.J."/>
            <person name="Singh A."/>
            <person name="Wilkins M.J."/>
            <person name="Williams K.H."/>
            <person name="Banfield J.F."/>
        </authorList>
    </citation>
    <scope>NUCLEOTIDE SEQUENCE [LARGE SCALE GENOMIC DNA]</scope>
</reference>
<dbReference type="EMBL" id="LCNU01000009">
    <property type="protein sequence ID" value="KKU64377.1"/>
    <property type="molecule type" value="Genomic_DNA"/>
</dbReference>
<comment type="caution">
    <text evidence="1">The sequence shown here is derived from an EMBL/GenBank/DDBJ whole genome shotgun (WGS) entry which is preliminary data.</text>
</comment>
<dbReference type="AlphaFoldDB" id="A0A0G1S4Q1"/>
<accession>A0A0G1S4Q1</accession>
<organism evidence="1 2">
    <name type="scientific">Candidatus Amesbacteria bacterium GW2011_GWC1_47_15</name>
    <dbReference type="NCBI Taxonomy" id="1618364"/>
    <lineage>
        <taxon>Bacteria</taxon>
        <taxon>Candidatus Amesiibacteriota</taxon>
    </lineage>
</organism>
<evidence type="ECO:0000313" key="2">
    <source>
        <dbReference type="Proteomes" id="UP000034502"/>
    </source>
</evidence>
<proteinExistence type="predicted"/>
<sequence length="210" mass="23488">MSRFSFHLPSLSRNRFLFYRRLNIKKTLPLLIIVLSAALVLFWFGQALQKALASPRTQGNTAAGRVTIAGPRATQSINSDFSFPLTGANKKVLTEVKFSLESAELRDEIIVKGQRATAIEGRAFVILTIKITSGFNRGLEINSRDYFRLTVNDNEGELLAPEIHNDPVTVQPKSTKYTRLGFPVNETDRNLRLIIGEIEGEKTVIDLTLL</sequence>